<dbReference type="RefSeq" id="WP_184452232.1">
    <property type="nucleotide sequence ID" value="NZ_JACHMK010000001.1"/>
</dbReference>
<feature type="transmembrane region" description="Helical" evidence="10">
    <location>
        <begin position="56"/>
        <end position="77"/>
    </location>
</feature>
<keyword evidence="7" id="KW-0129">CBS domain</keyword>
<dbReference type="InterPro" id="IPR000644">
    <property type="entry name" value="CBS_dom"/>
</dbReference>
<evidence type="ECO:0000259" key="11">
    <source>
        <dbReference type="PROSITE" id="PS51371"/>
    </source>
</evidence>
<evidence type="ECO:0000313" key="13">
    <source>
        <dbReference type="EMBL" id="MBB6334329.1"/>
    </source>
</evidence>
<evidence type="ECO:0000256" key="6">
    <source>
        <dbReference type="ARBA" id="ARBA00023136"/>
    </source>
</evidence>
<dbReference type="Pfam" id="PF01595">
    <property type="entry name" value="CNNM"/>
    <property type="match status" value="1"/>
</dbReference>
<evidence type="ECO:0000259" key="12">
    <source>
        <dbReference type="PROSITE" id="PS51846"/>
    </source>
</evidence>
<organism evidence="13 14">
    <name type="scientific">Schaalia hyovaginalis</name>
    <dbReference type="NCBI Taxonomy" id="29316"/>
    <lineage>
        <taxon>Bacteria</taxon>
        <taxon>Bacillati</taxon>
        <taxon>Actinomycetota</taxon>
        <taxon>Actinomycetes</taxon>
        <taxon>Actinomycetales</taxon>
        <taxon>Actinomycetaceae</taxon>
        <taxon>Schaalia</taxon>
    </lineage>
</organism>
<dbReference type="PANTHER" id="PTHR43099">
    <property type="entry name" value="UPF0053 PROTEIN YRKA"/>
    <property type="match status" value="1"/>
</dbReference>
<keyword evidence="6 8" id="KW-0472">Membrane</keyword>
<feature type="region of interest" description="Disordered" evidence="9">
    <location>
        <begin position="345"/>
        <end position="364"/>
    </location>
</feature>
<dbReference type="InterPro" id="IPR044751">
    <property type="entry name" value="Ion_transp-like_CBS"/>
</dbReference>
<feature type="compositionally biased region" description="Basic and acidic residues" evidence="9">
    <location>
        <begin position="345"/>
        <end position="354"/>
    </location>
</feature>
<feature type="domain" description="CBS" evidence="11">
    <location>
        <begin position="220"/>
        <end position="278"/>
    </location>
</feature>
<gene>
    <name evidence="13" type="ORF">HD592_000894</name>
</gene>
<dbReference type="InterPro" id="IPR046342">
    <property type="entry name" value="CBS_dom_sf"/>
</dbReference>
<dbReference type="InterPro" id="IPR002550">
    <property type="entry name" value="CNNM"/>
</dbReference>
<feature type="domain" description="CBS" evidence="11">
    <location>
        <begin position="284"/>
        <end position="341"/>
    </location>
</feature>
<protein>
    <submittedName>
        <fullName evidence="13">CBS domain containing-hemolysin-like protein</fullName>
    </submittedName>
</protein>
<evidence type="ECO:0000313" key="14">
    <source>
        <dbReference type="Proteomes" id="UP000617426"/>
    </source>
</evidence>
<dbReference type="PANTHER" id="PTHR43099:SF5">
    <property type="entry name" value="HLYC_CORC FAMILY TRANSPORTER"/>
    <property type="match status" value="1"/>
</dbReference>
<feature type="domain" description="CNNM transmembrane" evidence="12">
    <location>
        <begin position="1"/>
        <end position="202"/>
    </location>
</feature>
<evidence type="ECO:0000256" key="2">
    <source>
        <dbReference type="ARBA" id="ARBA00022475"/>
    </source>
</evidence>
<dbReference type="Proteomes" id="UP000617426">
    <property type="component" value="Unassembled WGS sequence"/>
</dbReference>
<dbReference type="Gene3D" id="3.10.580.10">
    <property type="entry name" value="CBS-domain"/>
    <property type="match status" value="1"/>
</dbReference>
<evidence type="ECO:0000256" key="1">
    <source>
        <dbReference type="ARBA" id="ARBA00004651"/>
    </source>
</evidence>
<sequence>MSIGWGLTITFLLLALNAFFVAGEFATTSSRRSQIEPLRAEGARGSAHAMYALEHVSLMLAICQLGVTVASTTLGVVAEPAIARLFEGPLERLGVSSATSHVFGFAIALVIVLFLHVVFGEMVPKNISLAAPARLLLLLAPPLVAIGRLVGPIIHAMDHVANAILRWRGVEPKAEIAATFTAEEVASIVELSAAEGTLSDDLGLLSGTLEFSEETAASAMVPLSDLVVLPSSITPAKVEREVAVTGFSRFPVADEQGGIRGYLHLKDVLYADADERDQPVTPWRIRKMGAVRAADEVEDALRHMQATGAHLALVTDDAGEVIGVLFLEDVLEELVGEVRDSLQREESAWEREAEAGPFSDGARL</sequence>
<reference evidence="13" key="1">
    <citation type="submission" date="2020-08" db="EMBL/GenBank/DDBJ databases">
        <title>Sequencing the genomes of 1000 actinobacteria strains.</title>
        <authorList>
            <person name="Klenk H.-P."/>
        </authorList>
    </citation>
    <scope>NUCLEOTIDE SEQUENCE</scope>
    <source>
        <strain evidence="13">DSM 10695</strain>
    </source>
</reference>
<evidence type="ECO:0000256" key="3">
    <source>
        <dbReference type="ARBA" id="ARBA00022692"/>
    </source>
</evidence>
<proteinExistence type="predicted"/>
<keyword evidence="3 8" id="KW-0812">Transmembrane</keyword>
<comment type="subcellular location">
    <subcellularLocation>
        <location evidence="1">Cell membrane</location>
        <topology evidence="1">Multi-pass membrane protein</topology>
    </subcellularLocation>
</comment>
<evidence type="ECO:0000256" key="9">
    <source>
        <dbReference type="SAM" id="MobiDB-lite"/>
    </source>
</evidence>
<keyword evidence="14" id="KW-1185">Reference proteome</keyword>
<dbReference type="SUPFAM" id="SSF54631">
    <property type="entry name" value="CBS-domain pair"/>
    <property type="match status" value="1"/>
</dbReference>
<dbReference type="AlphaFoldDB" id="A0A923E1V7"/>
<dbReference type="InterPro" id="IPR051676">
    <property type="entry name" value="UPF0053_domain"/>
</dbReference>
<feature type="transmembrane region" description="Helical" evidence="10">
    <location>
        <begin position="131"/>
        <end position="150"/>
    </location>
</feature>
<name>A0A923E1V7_9ACTO</name>
<keyword evidence="5 8" id="KW-1133">Transmembrane helix</keyword>
<dbReference type="PROSITE" id="PS51371">
    <property type="entry name" value="CBS"/>
    <property type="match status" value="2"/>
</dbReference>
<feature type="transmembrane region" description="Helical" evidence="10">
    <location>
        <begin position="98"/>
        <end position="119"/>
    </location>
</feature>
<keyword evidence="4" id="KW-0677">Repeat</keyword>
<evidence type="ECO:0000256" key="4">
    <source>
        <dbReference type="ARBA" id="ARBA00022737"/>
    </source>
</evidence>
<dbReference type="GO" id="GO:0005886">
    <property type="term" value="C:plasma membrane"/>
    <property type="evidence" value="ECO:0007669"/>
    <property type="project" value="UniProtKB-SubCell"/>
</dbReference>
<accession>A0A923E1V7</accession>
<dbReference type="SMART" id="SM00116">
    <property type="entry name" value="CBS"/>
    <property type="match status" value="2"/>
</dbReference>
<dbReference type="EMBL" id="JACHMK010000001">
    <property type="protein sequence ID" value="MBB6334329.1"/>
    <property type="molecule type" value="Genomic_DNA"/>
</dbReference>
<dbReference type="CDD" id="cd04590">
    <property type="entry name" value="CBS_pair_CorC_HlyC_assoc"/>
    <property type="match status" value="1"/>
</dbReference>
<evidence type="ECO:0000256" key="8">
    <source>
        <dbReference type="PROSITE-ProRule" id="PRU01193"/>
    </source>
</evidence>
<comment type="caution">
    <text evidence="13">The sequence shown here is derived from an EMBL/GenBank/DDBJ whole genome shotgun (WGS) entry which is preliminary data.</text>
</comment>
<keyword evidence="2" id="KW-1003">Cell membrane</keyword>
<evidence type="ECO:0000256" key="5">
    <source>
        <dbReference type="ARBA" id="ARBA00022989"/>
    </source>
</evidence>
<dbReference type="PROSITE" id="PS51846">
    <property type="entry name" value="CNNM"/>
    <property type="match status" value="1"/>
</dbReference>
<evidence type="ECO:0000256" key="7">
    <source>
        <dbReference type="PROSITE-ProRule" id="PRU00703"/>
    </source>
</evidence>
<dbReference type="Pfam" id="PF00571">
    <property type="entry name" value="CBS"/>
    <property type="match status" value="2"/>
</dbReference>
<evidence type="ECO:0000256" key="10">
    <source>
        <dbReference type="SAM" id="Phobius"/>
    </source>
</evidence>